<reference evidence="5 6" key="1">
    <citation type="submission" date="2021-12" db="EMBL/GenBank/DDBJ databases">
        <title>Discovery of the Pendulisporaceae a myxobacterial family with distinct sporulation behavior and unique specialized metabolism.</title>
        <authorList>
            <person name="Garcia R."/>
            <person name="Popoff A."/>
            <person name="Bader C.D."/>
            <person name="Loehr J."/>
            <person name="Walesch S."/>
            <person name="Walt C."/>
            <person name="Boldt J."/>
            <person name="Bunk B."/>
            <person name="Haeckl F.J.F.P.J."/>
            <person name="Gunesch A.P."/>
            <person name="Birkelbach J."/>
            <person name="Nuebel U."/>
            <person name="Pietschmann T."/>
            <person name="Bach T."/>
            <person name="Mueller R."/>
        </authorList>
    </citation>
    <scope>NUCLEOTIDE SEQUENCE [LARGE SCALE GENOMIC DNA]</scope>
    <source>
        <strain evidence="5 6">MSr11954</strain>
    </source>
</reference>
<evidence type="ECO:0000313" key="5">
    <source>
        <dbReference type="EMBL" id="WXB16227.1"/>
    </source>
</evidence>
<keyword evidence="3" id="KW-0804">Transcription</keyword>
<dbReference type="SUPFAM" id="SSF46689">
    <property type="entry name" value="Homeodomain-like"/>
    <property type="match status" value="2"/>
</dbReference>
<keyword evidence="1" id="KW-0805">Transcription regulation</keyword>
<organism evidence="5 6">
    <name type="scientific">Pendulispora albinea</name>
    <dbReference type="NCBI Taxonomy" id="2741071"/>
    <lineage>
        <taxon>Bacteria</taxon>
        <taxon>Pseudomonadati</taxon>
        <taxon>Myxococcota</taxon>
        <taxon>Myxococcia</taxon>
        <taxon>Myxococcales</taxon>
        <taxon>Sorangiineae</taxon>
        <taxon>Pendulisporaceae</taxon>
        <taxon>Pendulispora</taxon>
    </lineage>
</organism>
<sequence>MGLRSAIPFFDGSSGSRVDALEHADMIRSRAWPGLVVEAGTNDRWDVDEIGVRDHFVSLNTDEHPLAFSVKRGKGFRRVVMPPGSVWFCPAGESFSHRVQQPCGFLLASLRPASLAQLAGDDGLRFERGYAISSPKLEHVLRALGAEMNDGGIHGSALADALTTALAICLVETFAERTPDRVGPSLSPHALARVRDKIDAELGSELTVSSLAGEAGLSPAHFTRAFKACTGLPPYRYIVARRLEKARVALQLPGARVLEIALRFGFADQAHFTRMFRQRFGVTPGAIAHGPRSDLT</sequence>
<dbReference type="InterPro" id="IPR020449">
    <property type="entry name" value="Tscrpt_reg_AraC-type_HTH"/>
</dbReference>
<dbReference type="Proteomes" id="UP001370348">
    <property type="component" value="Chromosome"/>
</dbReference>
<keyword evidence="2" id="KW-0238">DNA-binding</keyword>
<accession>A0ABZ2M474</accession>
<evidence type="ECO:0000313" key="6">
    <source>
        <dbReference type="Proteomes" id="UP001370348"/>
    </source>
</evidence>
<dbReference type="InterPro" id="IPR050204">
    <property type="entry name" value="AraC_XylS_family_regulators"/>
</dbReference>
<dbReference type="RefSeq" id="WP_394825856.1">
    <property type="nucleotide sequence ID" value="NZ_CP089984.1"/>
</dbReference>
<dbReference type="PROSITE" id="PS01124">
    <property type="entry name" value="HTH_ARAC_FAMILY_2"/>
    <property type="match status" value="1"/>
</dbReference>
<protein>
    <submittedName>
        <fullName evidence="5">AraC family transcriptional regulator</fullName>
    </submittedName>
</protein>
<name>A0ABZ2M474_9BACT</name>
<dbReference type="SMART" id="SM00342">
    <property type="entry name" value="HTH_ARAC"/>
    <property type="match status" value="1"/>
</dbReference>
<feature type="domain" description="HTH araC/xylS-type" evidence="4">
    <location>
        <begin position="192"/>
        <end position="290"/>
    </location>
</feature>
<dbReference type="PANTHER" id="PTHR46796:SF6">
    <property type="entry name" value="ARAC SUBFAMILY"/>
    <property type="match status" value="1"/>
</dbReference>
<evidence type="ECO:0000256" key="1">
    <source>
        <dbReference type="ARBA" id="ARBA00023015"/>
    </source>
</evidence>
<dbReference type="EMBL" id="CP089984">
    <property type="protein sequence ID" value="WXB16227.1"/>
    <property type="molecule type" value="Genomic_DNA"/>
</dbReference>
<dbReference type="PRINTS" id="PR00032">
    <property type="entry name" value="HTHARAC"/>
</dbReference>
<evidence type="ECO:0000256" key="2">
    <source>
        <dbReference type="ARBA" id="ARBA00023125"/>
    </source>
</evidence>
<dbReference type="Pfam" id="PF12833">
    <property type="entry name" value="HTH_18"/>
    <property type="match status" value="1"/>
</dbReference>
<dbReference type="PROSITE" id="PS00041">
    <property type="entry name" value="HTH_ARAC_FAMILY_1"/>
    <property type="match status" value="1"/>
</dbReference>
<dbReference type="PANTHER" id="PTHR46796">
    <property type="entry name" value="HTH-TYPE TRANSCRIPTIONAL ACTIVATOR RHAS-RELATED"/>
    <property type="match status" value="1"/>
</dbReference>
<dbReference type="InterPro" id="IPR009057">
    <property type="entry name" value="Homeodomain-like_sf"/>
</dbReference>
<keyword evidence="6" id="KW-1185">Reference proteome</keyword>
<proteinExistence type="predicted"/>
<dbReference type="InterPro" id="IPR018060">
    <property type="entry name" value="HTH_AraC"/>
</dbReference>
<dbReference type="InterPro" id="IPR018062">
    <property type="entry name" value="HTH_AraC-typ_CS"/>
</dbReference>
<evidence type="ECO:0000256" key="3">
    <source>
        <dbReference type="ARBA" id="ARBA00023163"/>
    </source>
</evidence>
<evidence type="ECO:0000259" key="4">
    <source>
        <dbReference type="PROSITE" id="PS01124"/>
    </source>
</evidence>
<dbReference type="Gene3D" id="1.10.10.60">
    <property type="entry name" value="Homeodomain-like"/>
    <property type="match status" value="2"/>
</dbReference>
<gene>
    <name evidence="5" type="ORF">LZC94_02890</name>
</gene>